<dbReference type="InterPro" id="IPR038765">
    <property type="entry name" value="Papain-like_cys_pep_sf"/>
</dbReference>
<dbReference type="Pfam" id="PF01067">
    <property type="entry name" value="Calpain_III"/>
    <property type="match status" value="1"/>
</dbReference>
<dbReference type="InterPro" id="IPR001300">
    <property type="entry name" value="Peptidase_C2_calpain_cat"/>
</dbReference>
<dbReference type="Gene3D" id="2.60.120.380">
    <property type="match status" value="3"/>
</dbReference>
<dbReference type="Gene3D" id="3.90.70.10">
    <property type="entry name" value="Cysteine proteinases"/>
    <property type="match status" value="1"/>
</dbReference>
<evidence type="ECO:0000256" key="1">
    <source>
        <dbReference type="ARBA" id="ARBA00022670"/>
    </source>
</evidence>
<feature type="coiled-coil region" evidence="6">
    <location>
        <begin position="60"/>
        <end position="108"/>
    </location>
</feature>
<feature type="active site" evidence="4 5">
    <location>
        <position position="535"/>
    </location>
</feature>
<evidence type="ECO:0000256" key="5">
    <source>
        <dbReference type="PROSITE-ProRule" id="PRU00239"/>
    </source>
</evidence>
<dbReference type="GO" id="GO:0004198">
    <property type="term" value="F:calcium-dependent cysteine-type endopeptidase activity"/>
    <property type="evidence" value="ECO:0007669"/>
    <property type="project" value="InterPro"/>
</dbReference>
<feature type="active site" evidence="4 5">
    <location>
        <position position="505"/>
    </location>
</feature>
<dbReference type="EMBL" id="GL376608">
    <property type="status" value="NOT_ANNOTATED_CDS"/>
    <property type="molecule type" value="Genomic_DNA"/>
</dbReference>
<dbReference type="SUPFAM" id="SSF49758">
    <property type="entry name" value="Calpain large subunit, middle domain (domain III)"/>
    <property type="match status" value="3"/>
</dbReference>
<dbReference type="AlphaFoldDB" id="K3X588"/>
<dbReference type="eggNOG" id="KOG0045">
    <property type="taxonomic scope" value="Eukaryota"/>
</dbReference>
<evidence type="ECO:0000313" key="8">
    <source>
        <dbReference type="EnsemblProtists" id="PYU1_T012387"/>
    </source>
</evidence>
<dbReference type="CDD" id="cd00044">
    <property type="entry name" value="CysPc"/>
    <property type="match status" value="1"/>
</dbReference>
<dbReference type="PANTHER" id="PTHR46143">
    <property type="entry name" value="CALPAIN-7"/>
    <property type="match status" value="1"/>
</dbReference>
<dbReference type="Pfam" id="PF00648">
    <property type="entry name" value="Peptidase_C2"/>
    <property type="match status" value="1"/>
</dbReference>
<keyword evidence="1 5" id="KW-0645">Protease</keyword>
<dbReference type="OMA" id="GDYRRGC"/>
<sequence length="1070" mass="118619">MDPPRRLPSAEQLYADAFASAERAKSLEREDGDVLRAVQHFQDAIRILSRLAIVESAAKRQLVQDAIEGLRERVDKLEATSAYALARAMEENEQAKRKEEANDAAQADDVVEAYLVAGDWYMKAYAAFVAEDSTSKAAVKEQIEYIIEHVSKLKASQSNAAQTPCYPVASPPPSAELLNPRVSFSSLEWPEPPANVDDELLSATKNLSIMPAYAASASPAGSNFVMVTPATAHGSESKAGTAYTPQELDVLRRSSLINGHLFVPWLDDLDTQEQFETPTLFVDPDGEVPLSAKQLRKGAQWMRPSEFAQLCGKPPVMIANINPQVVKQDIVTDCSFVASLCITAAYEQRFKKPLITNIIYPVDPVSKTPVYNPCGKYVVKLWANGVPRKVVIDDLLPVNTTTGQLLSSCTTQENELWVSLIEKAYLKLNGGYDFPGGNSGIDLFALTGWIPERIAITDLISDSRKEDRLWEQLKSAFHYGDCIITMSTGDIEKEEAKHIGLVPMHVYAVLNVYEVVATSAEDGSDRKQRLLQLKNPWRKMSWKGPFSKRDEACWQSAIGDELRAYQRQFYRSDSRSGDVAGAPVEVDDDGLFWIDFDSVKKYYESIYLNWNPALFPFKDVCHEHWSVELGPANDSITLGFNPQYSLTFQRADQFSLSPTTALSTTVWVLLTRHVRVVERDVDQASQQFLTLHVYHGKSGKRVFYSQNALWRGAYSNNPHTLVSLDVDLETDQEPSFTLVASQYEKFAPLDYTISVFSTSQFTFQAVPQILTTDLSSVEIQGEWDDLTAGGRPFFSSFMNNPQYHIQLTSPCRHVYVFLEEASFMRKDAASASAPVNLRAALHTRERLCGLSSASSLRVLSSGEYRPGFCMIEMDADDLAGLADFVLVPSTFEPGSKSAFTLRVLSDPPNAVMACRAIPPEGYGMELVDIRGRWDLQTGSAAGCSNYGCYTFNPKYLVRVLHESEFFVRLQIVKSSHAKYAGMTAPAINVSIFASTSNGDLMLSSNPTMAFAGASSDDGVYTSGSPSGVVTGKHIRFPAGWYVILPSTFEPQEYAFELKIYSSSPVEIRSL</sequence>
<reference evidence="9" key="1">
    <citation type="journal article" date="2010" name="Genome Biol.">
        <title>Genome sequence of the necrotrophic plant pathogen Pythium ultimum reveals original pathogenicity mechanisms and effector repertoire.</title>
        <authorList>
            <person name="Levesque C.A."/>
            <person name="Brouwer H."/>
            <person name="Cano L."/>
            <person name="Hamilton J.P."/>
            <person name="Holt C."/>
            <person name="Huitema E."/>
            <person name="Raffaele S."/>
            <person name="Robideau G.P."/>
            <person name="Thines M."/>
            <person name="Win J."/>
            <person name="Zerillo M.M."/>
            <person name="Beakes G.W."/>
            <person name="Boore J.L."/>
            <person name="Busam D."/>
            <person name="Dumas B."/>
            <person name="Ferriera S."/>
            <person name="Fuerstenberg S.I."/>
            <person name="Gachon C.M."/>
            <person name="Gaulin E."/>
            <person name="Govers F."/>
            <person name="Grenville-Briggs L."/>
            <person name="Horner N."/>
            <person name="Hostetler J."/>
            <person name="Jiang R.H."/>
            <person name="Johnson J."/>
            <person name="Krajaejun T."/>
            <person name="Lin H."/>
            <person name="Meijer H.J."/>
            <person name="Moore B."/>
            <person name="Morris P."/>
            <person name="Phuntmart V."/>
            <person name="Puiu D."/>
            <person name="Shetty J."/>
            <person name="Stajich J.E."/>
            <person name="Tripathy S."/>
            <person name="Wawra S."/>
            <person name="van West P."/>
            <person name="Whitty B.R."/>
            <person name="Coutinho P.M."/>
            <person name="Henrissat B."/>
            <person name="Martin F."/>
            <person name="Thomas P.D."/>
            <person name="Tyler B.M."/>
            <person name="De Vries R.P."/>
            <person name="Kamoun S."/>
            <person name="Yandell M."/>
            <person name="Tisserat N."/>
            <person name="Buell C.R."/>
        </authorList>
    </citation>
    <scope>NUCLEOTIDE SEQUENCE</scope>
    <source>
        <strain evidence="9">DAOM:BR144</strain>
    </source>
</reference>
<protein>
    <recommendedName>
        <fullName evidence="7">Calpain catalytic domain-containing protein</fullName>
    </recommendedName>
</protein>
<evidence type="ECO:0000256" key="3">
    <source>
        <dbReference type="ARBA" id="ARBA00022807"/>
    </source>
</evidence>
<evidence type="ECO:0000256" key="2">
    <source>
        <dbReference type="ARBA" id="ARBA00022801"/>
    </source>
</evidence>
<dbReference type="InterPro" id="IPR051297">
    <property type="entry name" value="PalB/RIM13"/>
</dbReference>
<feature type="active site" evidence="4 5">
    <location>
        <position position="334"/>
    </location>
</feature>
<evidence type="ECO:0000259" key="7">
    <source>
        <dbReference type="PROSITE" id="PS50203"/>
    </source>
</evidence>
<evidence type="ECO:0000256" key="4">
    <source>
        <dbReference type="PIRSR" id="PIRSR622684-1"/>
    </source>
</evidence>
<evidence type="ECO:0000256" key="6">
    <source>
        <dbReference type="SAM" id="Coils"/>
    </source>
</evidence>
<dbReference type="EnsemblProtists" id="PYU1_T012387">
    <property type="protein sequence ID" value="PYU1_T012387"/>
    <property type="gene ID" value="PYU1_G012361"/>
</dbReference>
<organism evidence="8 9">
    <name type="scientific">Globisporangium ultimum (strain ATCC 200006 / CBS 805.95 / DAOM BR144)</name>
    <name type="common">Pythium ultimum</name>
    <dbReference type="NCBI Taxonomy" id="431595"/>
    <lineage>
        <taxon>Eukaryota</taxon>
        <taxon>Sar</taxon>
        <taxon>Stramenopiles</taxon>
        <taxon>Oomycota</taxon>
        <taxon>Peronosporomycetes</taxon>
        <taxon>Pythiales</taxon>
        <taxon>Pythiaceae</taxon>
        <taxon>Globisporangium</taxon>
    </lineage>
</organism>
<evidence type="ECO:0000313" key="9">
    <source>
        <dbReference type="Proteomes" id="UP000019132"/>
    </source>
</evidence>
<dbReference type="STRING" id="431595.K3X588"/>
<reference evidence="9" key="2">
    <citation type="submission" date="2010-04" db="EMBL/GenBank/DDBJ databases">
        <authorList>
            <person name="Buell R."/>
            <person name="Hamilton J."/>
            <person name="Hostetler J."/>
        </authorList>
    </citation>
    <scope>NUCLEOTIDE SEQUENCE [LARGE SCALE GENOMIC DNA]</scope>
    <source>
        <strain evidence="9">DAOM:BR144</strain>
    </source>
</reference>
<reference evidence="8" key="3">
    <citation type="submission" date="2015-02" db="UniProtKB">
        <authorList>
            <consortium name="EnsemblProtists"/>
        </authorList>
    </citation>
    <scope>IDENTIFICATION</scope>
    <source>
        <strain evidence="8">DAOM BR144</strain>
    </source>
</reference>
<dbReference type="PANTHER" id="PTHR46143:SF1">
    <property type="entry name" value="CALPAIN-7"/>
    <property type="match status" value="1"/>
</dbReference>
<dbReference type="Proteomes" id="UP000019132">
    <property type="component" value="Unassembled WGS sequence"/>
</dbReference>
<dbReference type="HOGENOM" id="CLU_006770_0_0_1"/>
<dbReference type="InterPro" id="IPR036213">
    <property type="entry name" value="Calpain_III_sf"/>
</dbReference>
<dbReference type="SUPFAM" id="SSF54001">
    <property type="entry name" value="Cysteine proteinases"/>
    <property type="match status" value="1"/>
</dbReference>
<dbReference type="InterPro" id="IPR022683">
    <property type="entry name" value="Calpain_III"/>
</dbReference>
<name>K3X588_GLOUD</name>
<dbReference type="InterPro" id="IPR022682">
    <property type="entry name" value="Calpain_domain_III"/>
</dbReference>
<dbReference type="VEuPathDB" id="FungiDB:PYU1_G012361"/>
<dbReference type="InterPro" id="IPR022684">
    <property type="entry name" value="Calpain_cysteine_protease"/>
</dbReference>
<keyword evidence="2 5" id="KW-0378">Hydrolase</keyword>
<proteinExistence type="predicted"/>
<dbReference type="PRINTS" id="PR00704">
    <property type="entry name" value="CALPAIN"/>
</dbReference>
<dbReference type="SMART" id="SM00720">
    <property type="entry name" value="calpain_III"/>
    <property type="match status" value="2"/>
</dbReference>
<keyword evidence="9" id="KW-1185">Reference proteome</keyword>
<dbReference type="PROSITE" id="PS50203">
    <property type="entry name" value="CALPAIN_CAT"/>
    <property type="match status" value="1"/>
</dbReference>
<dbReference type="InParanoid" id="K3X588"/>
<dbReference type="SMART" id="SM00230">
    <property type="entry name" value="CysPc"/>
    <property type="match status" value="1"/>
</dbReference>
<accession>K3X588</accession>
<feature type="domain" description="Calpain catalytic" evidence="7">
    <location>
        <begin position="274"/>
        <end position="612"/>
    </location>
</feature>
<dbReference type="GO" id="GO:0006508">
    <property type="term" value="P:proteolysis"/>
    <property type="evidence" value="ECO:0007669"/>
    <property type="project" value="UniProtKB-KW"/>
</dbReference>
<keyword evidence="3 5" id="KW-0788">Thiol protease</keyword>
<keyword evidence="6" id="KW-0175">Coiled coil</keyword>